<organism evidence="9 10">
    <name type="scientific">Bailinhaonella thermotolerans</name>
    <dbReference type="NCBI Taxonomy" id="1070861"/>
    <lineage>
        <taxon>Bacteria</taxon>
        <taxon>Bacillati</taxon>
        <taxon>Actinomycetota</taxon>
        <taxon>Actinomycetes</taxon>
        <taxon>Streptosporangiales</taxon>
        <taxon>Streptosporangiaceae</taxon>
        <taxon>Bailinhaonella</taxon>
    </lineage>
</organism>
<dbReference type="UniPathway" id="UPA00219"/>
<evidence type="ECO:0000313" key="9">
    <source>
        <dbReference type="EMBL" id="RJL32139.1"/>
    </source>
</evidence>
<dbReference type="PRINTS" id="PR01806">
    <property type="entry name" value="VIRFACTRMVIN"/>
</dbReference>
<sequence length="540" mass="56601">MSNLLRAGAVMMAGTLMSRITGFARTAVIAAAIGLGALGDAYSTATVIPVILFDLLLGGLLSSVVVPMVVRARKTDPDGGEAYEQRLLTLVTLILIGLSVAAVALAGPIIGLYGSAWREEQREVATTLARFILPQIAFFGVGALAGAYLNVREKFAAPMWAPVLNNLVVIAVAVIYIAIGGGSSAEGARDNELALLGLGTTAGIVVQSIVLVITLRRVGFRFRPRFDFNHSGIGDIARKGSWTLAYLGITQLGFMAITNLANWAGVRAAEANLPYDAGQIVYANAYNLFQLPYGVIAVSVITALLPRMSGYAHEGRFEELREEFAGGVRLVSAALVPAALLLVSLGPAITSVVFPFGNSSPQSAYYLGTVLQAFAIGLVPFSIFQLVLRIFYSLGDTRTPVALGLLNVVLNAGLGLVASLVLPPEYAVMGLALSFSIAYFVGSIVAWLVAARRVGGLDGPDVAFTITRMHLAALPMAAIALFSLFFASNTTGMTIPVSLAVIAVGAGLGGALYLAIAHWLRIPEVRSIVGLVTGRVRPGR</sequence>
<dbReference type="EMBL" id="QZEY01000005">
    <property type="protein sequence ID" value="RJL32139.1"/>
    <property type="molecule type" value="Genomic_DNA"/>
</dbReference>
<feature type="transmembrane region" description="Helical" evidence="8">
    <location>
        <begin position="365"/>
        <end position="388"/>
    </location>
</feature>
<evidence type="ECO:0000256" key="3">
    <source>
        <dbReference type="ARBA" id="ARBA00022692"/>
    </source>
</evidence>
<keyword evidence="6 8" id="KW-1133">Transmembrane helix</keyword>
<evidence type="ECO:0000256" key="7">
    <source>
        <dbReference type="ARBA" id="ARBA00023136"/>
    </source>
</evidence>
<feature type="transmembrane region" description="Helical" evidence="8">
    <location>
        <begin position="163"/>
        <end position="181"/>
    </location>
</feature>
<dbReference type="GO" id="GO:0005886">
    <property type="term" value="C:plasma membrane"/>
    <property type="evidence" value="ECO:0007669"/>
    <property type="project" value="UniProtKB-SubCell"/>
</dbReference>
<protein>
    <recommendedName>
        <fullName evidence="8">Probable lipid II flippase MurJ</fullName>
    </recommendedName>
</protein>
<dbReference type="AlphaFoldDB" id="A0A3A4AU37"/>
<dbReference type="OrthoDB" id="9786339at2"/>
<comment type="similarity">
    <text evidence="8">Belongs to the MurJ/MviN family.</text>
</comment>
<feature type="transmembrane region" description="Helical" evidence="8">
    <location>
        <begin position="285"/>
        <end position="305"/>
    </location>
</feature>
<comment type="subcellular location">
    <subcellularLocation>
        <location evidence="1 8">Cell membrane</location>
        <topology evidence="1 8">Multi-pass membrane protein</topology>
    </subcellularLocation>
</comment>
<comment type="function">
    <text evidence="8">Involved in peptidoglycan biosynthesis. Transports lipid-linked peptidoglycan precursors from the inner to the outer leaflet of the cytoplasmic membrane.</text>
</comment>
<feature type="transmembrane region" description="Helical" evidence="8">
    <location>
        <begin position="471"/>
        <end position="488"/>
    </location>
</feature>
<feature type="transmembrane region" description="Helical" evidence="8">
    <location>
        <begin position="244"/>
        <end position="265"/>
    </location>
</feature>
<comment type="caution">
    <text evidence="9">The sequence shown here is derived from an EMBL/GenBank/DDBJ whole genome shotgun (WGS) entry which is preliminary data.</text>
</comment>
<keyword evidence="2 8" id="KW-1003">Cell membrane</keyword>
<feature type="transmembrane region" description="Helical" evidence="8">
    <location>
        <begin position="326"/>
        <end position="345"/>
    </location>
</feature>
<reference evidence="9 10" key="1">
    <citation type="submission" date="2018-09" db="EMBL/GenBank/DDBJ databases">
        <title>YIM 75507 draft genome.</title>
        <authorList>
            <person name="Tang S."/>
            <person name="Feng Y."/>
        </authorList>
    </citation>
    <scope>NUCLEOTIDE SEQUENCE [LARGE SCALE GENOMIC DNA]</scope>
    <source>
        <strain evidence="9 10">YIM 75507</strain>
    </source>
</reference>
<feature type="transmembrane region" description="Helical" evidence="8">
    <location>
        <begin position="400"/>
        <end position="422"/>
    </location>
</feature>
<dbReference type="PANTHER" id="PTHR47019:SF1">
    <property type="entry name" value="LIPID II FLIPPASE MURJ"/>
    <property type="match status" value="1"/>
</dbReference>
<gene>
    <name evidence="8 9" type="primary">murJ</name>
    <name evidence="9" type="ORF">D5H75_17155</name>
</gene>
<name>A0A3A4AU37_9ACTN</name>
<dbReference type="HAMAP" id="MF_02078">
    <property type="entry name" value="MurJ_MviN"/>
    <property type="match status" value="1"/>
</dbReference>
<evidence type="ECO:0000256" key="5">
    <source>
        <dbReference type="ARBA" id="ARBA00022984"/>
    </source>
</evidence>
<keyword evidence="10" id="KW-1185">Reference proteome</keyword>
<keyword evidence="3 8" id="KW-0812">Transmembrane</keyword>
<feature type="transmembrane region" description="Helical" evidence="8">
    <location>
        <begin position="20"/>
        <end position="39"/>
    </location>
</feature>
<comment type="pathway">
    <text evidence="8">Cell wall biogenesis; peptidoglycan biosynthesis.</text>
</comment>
<keyword evidence="8" id="KW-0961">Cell wall biogenesis/degradation</keyword>
<proteinExistence type="inferred from homology"/>
<keyword evidence="8" id="KW-0813">Transport</keyword>
<evidence type="ECO:0000256" key="1">
    <source>
        <dbReference type="ARBA" id="ARBA00004651"/>
    </source>
</evidence>
<evidence type="ECO:0000256" key="2">
    <source>
        <dbReference type="ARBA" id="ARBA00022475"/>
    </source>
</evidence>
<evidence type="ECO:0000313" key="10">
    <source>
        <dbReference type="Proteomes" id="UP000265768"/>
    </source>
</evidence>
<dbReference type="GO" id="GO:0034204">
    <property type="term" value="P:lipid translocation"/>
    <property type="evidence" value="ECO:0007669"/>
    <property type="project" value="TreeGrafter"/>
</dbReference>
<evidence type="ECO:0000256" key="8">
    <source>
        <dbReference type="HAMAP-Rule" id="MF_02078"/>
    </source>
</evidence>
<dbReference type="GO" id="GO:0015648">
    <property type="term" value="F:lipid-linked peptidoglycan transporter activity"/>
    <property type="evidence" value="ECO:0007669"/>
    <property type="project" value="UniProtKB-UniRule"/>
</dbReference>
<dbReference type="GO" id="GO:0071555">
    <property type="term" value="P:cell wall organization"/>
    <property type="evidence" value="ECO:0007669"/>
    <property type="project" value="UniProtKB-KW"/>
</dbReference>
<keyword evidence="7 8" id="KW-0472">Membrane</keyword>
<dbReference type="PANTHER" id="PTHR47019">
    <property type="entry name" value="LIPID II FLIPPASE MURJ"/>
    <property type="match status" value="1"/>
</dbReference>
<dbReference type="GO" id="GO:0008360">
    <property type="term" value="P:regulation of cell shape"/>
    <property type="evidence" value="ECO:0007669"/>
    <property type="project" value="UniProtKB-KW"/>
</dbReference>
<dbReference type="InterPro" id="IPR004268">
    <property type="entry name" value="MurJ"/>
</dbReference>
<evidence type="ECO:0000256" key="4">
    <source>
        <dbReference type="ARBA" id="ARBA00022960"/>
    </source>
</evidence>
<dbReference type="InterPro" id="IPR051050">
    <property type="entry name" value="Lipid_II_flippase_MurJ/MviN"/>
</dbReference>
<keyword evidence="4 8" id="KW-0133">Cell shape</keyword>
<dbReference type="CDD" id="cd13123">
    <property type="entry name" value="MATE_MurJ_like"/>
    <property type="match status" value="1"/>
</dbReference>
<dbReference type="GO" id="GO:0009252">
    <property type="term" value="P:peptidoglycan biosynthetic process"/>
    <property type="evidence" value="ECO:0007669"/>
    <property type="project" value="UniProtKB-UniRule"/>
</dbReference>
<feature type="transmembrane region" description="Helical" evidence="8">
    <location>
        <begin position="193"/>
        <end position="215"/>
    </location>
</feature>
<evidence type="ECO:0000256" key="6">
    <source>
        <dbReference type="ARBA" id="ARBA00022989"/>
    </source>
</evidence>
<keyword evidence="5 8" id="KW-0573">Peptidoglycan synthesis</keyword>
<dbReference type="Proteomes" id="UP000265768">
    <property type="component" value="Unassembled WGS sequence"/>
</dbReference>
<dbReference type="NCBIfam" id="TIGR01695">
    <property type="entry name" value="murJ_mviN"/>
    <property type="match status" value="1"/>
</dbReference>
<accession>A0A3A4AU37</accession>
<feature type="transmembrane region" description="Helical" evidence="8">
    <location>
        <begin position="87"/>
        <end position="111"/>
    </location>
</feature>
<feature type="transmembrane region" description="Helical" evidence="8">
    <location>
        <begin position="131"/>
        <end position="151"/>
    </location>
</feature>
<feature type="transmembrane region" description="Helical" evidence="8">
    <location>
        <begin position="428"/>
        <end position="450"/>
    </location>
</feature>
<dbReference type="RefSeq" id="WP_119927458.1">
    <property type="nucleotide sequence ID" value="NZ_QZEY01000005.1"/>
</dbReference>
<feature type="transmembrane region" description="Helical" evidence="8">
    <location>
        <begin position="494"/>
        <end position="516"/>
    </location>
</feature>
<dbReference type="Pfam" id="PF03023">
    <property type="entry name" value="MurJ"/>
    <property type="match status" value="1"/>
</dbReference>
<feature type="transmembrane region" description="Helical" evidence="8">
    <location>
        <begin position="45"/>
        <end position="66"/>
    </location>
</feature>